<dbReference type="AlphaFoldDB" id="A0A0E2BGL5"/>
<organism evidence="1 2">
    <name type="scientific">Leptospira santarosai str. MOR084</name>
    <dbReference type="NCBI Taxonomy" id="1049984"/>
    <lineage>
        <taxon>Bacteria</taxon>
        <taxon>Pseudomonadati</taxon>
        <taxon>Spirochaetota</taxon>
        <taxon>Spirochaetia</taxon>
        <taxon>Leptospirales</taxon>
        <taxon>Leptospiraceae</taxon>
        <taxon>Leptospira</taxon>
    </lineage>
</organism>
<keyword evidence="2" id="KW-1185">Reference proteome</keyword>
<comment type="caution">
    <text evidence="1">The sequence shown here is derived from an EMBL/GenBank/DDBJ whole genome shotgun (WGS) entry which is preliminary data.</text>
</comment>
<reference evidence="1" key="1">
    <citation type="submission" date="2012-10" db="EMBL/GenBank/DDBJ databases">
        <authorList>
            <person name="Harkins D.M."/>
            <person name="Durkin A.S."/>
            <person name="Brinkac L.M."/>
            <person name="Haft D.H."/>
            <person name="Selengut J.D."/>
            <person name="Sanka R."/>
            <person name="DePew J."/>
            <person name="Purushe J."/>
            <person name="Matthias M.A."/>
            <person name="Vinetz J.M."/>
            <person name="Sutton G.G."/>
            <person name="Nierman W.C."/>
            <person name="Fouts D.E."/>
        </authorList>
    </citation>
    <scope>NUCLEOTIDE SEQUENCE [LARGE SCALE GENOMIC DNA]</scope>
    <source>
        <strain evidence="1">MOR084</strain>
    </source>
</reference>
<evidence type="ECO:0000313" key="1">
    <source>
        <dbReference type="EMBL" id="EKO34470.1"/>
    </source>
</evidence>
<proteinExistence type="predicted"/>
<dbReference type="Proteomes" id="UP000006329">
    <property type="component" value="Unassembled WGS sequence"/>
</dbReference>
<evidence type="ECO:0008006" key="3">
    <source>
        <dbReference type="Google" id="ProtNLM"/>
    </source>
</evidence>
<evidence type="ECO:0000313" key="2">
    <source>
        <dbReference type="Proteomes" id="UP000006329"/>
    </source>
</evidence>
<gene>
    <name evidence="1" type="ORF">LEP1GSC179_3303</name>
</gene>
<name>A0A0E2BGL5_9LEPT</name>
<dbReference type="EMBL" id="AHON02000029">
    <property type="protein sequence ID" value="EKO34470.1"/>
    <property type="molecule type" value="Genomic_DNA"/>
</dbReference>
<sequence>MRFNFNDKIDFKRDLNSFPKLAKNGYGISFSKSTIQGEKMRFVILLSALFFNLACYQKNTDDDFYTFEEANTKLISAYQSKDVICNTSRRLTAFVPGRSRKKEIDLCVNAVLAVSCQSWASVSTDATPMTCKSIEFRY</sequence>
<dbReference type="NCBIfam" id="NF047805">
    <property type="entry name" value="LIC13255_lipo"/>
    <property type="match status" value="1"/>
</dbReference>
<accession>A0A0E2BGL5</accession>
<protein>
    <recommendedName>
        <fullName evidence="3">Lipoprotein</fullName>
    </recommendedName>
</protein>